<keyword evidence="3" id="KW-1185">Reference proteome</keyword>
<evidence type="ECO:0000313" key="2">
    <source>
        <dbReference type="EMBL" id="GIJ73421.1"/>
    </source>
</evidence>
<dbReference type="Proteomes" id="UP000635606">
    <property type="component" value="Unassembled WGS sequence"/>
</dbReference>
<dbReference type="RefSeq" id="WP_203933245.1">
    <property type="nucleotide sequence ID" value="NZ_BOPH01000114.1"/>
</dbReference>
<accession>A0A8J4EG59</accession>
<dbReference type="AlphaFoldDB" id="A0A8J4EG59"/>
<name>A0A8J4EG59_9ACTN</name>
<reference evidence="2" key="1">
    <citation type="submission" date="2021-01" db="EMBL/GenBank/DDBJ databases">
        <title>Whole genome shotgun sequence of Virgisporangium ochraceum NBRC 16418.</title>
        <authorList>
            <person name="Komaki H."/>
            <person name="Tamura T."/>
        </authorList>
    </citation>
    <scope>NUCLEOTIDE SEQUENCE</scope>
    <source>
        <strain evidence="2">NBRC 16418</strain>
    </source>
</reference>
<keyword evidence="1" id="KW-0812">Transmembrane</keyword>
<feature type="transmembrane region" description="Helical" evidence="1">
    <location>
        <begin position="49"/>
        <end position="70"/>
    </location>
</feature>
<keyword evidence="1" id="KW-0472">Membrane</keyword>
<protein>
    <submittedName>
        <fullName evidence="2">Uncharacterized protein</fullName>
    </submittedName>
</protein>
<keyword evidence="1" id="KW-1133">Transmembrane helix</keyword>
<organism evidence="2 3">
    <name type="scientific">Virgisporangium ochraceum</name>
    <dbReference type="NCBI Taxonomy" id="65505"/>
    <lineage>
        <taxon>Bacteria</taxon>
        <taxon>Bacillati</taxon>
        <taxon>Actinomycetota</taxon>
        <taxon>Actinomycetes</taxon>
        <taxon>Micromonosporales</taxon>
        <taxon>Micromonosporaceae</taxon>
        <taxon>Virgisporangium</taxon>
    </lineage>
</organism>
<proteinExistence type="predicted"/>
<evidence type="ECO:0000256" key="1">
    <source>
        <dbReference type="SAM" id="Phobius"/>
    </source>
</evidence>
<dbReference type="EMBL" id="BOPH01000114">
    <property type="protein sequence ID" value="GIJ73421.1"/>
    <property type="molecule type" value="Genomic_DNA"/>
</dbReference>
<evidence type="ECO:0000313" key="3">
    <source>
        <dbReference type="Proteomes" id="UP000635606"/>
    </source>
</evidence>
<sequence>MTPDDRPGRGQMDDRLGRALITIGDALRPAPDPYGRVLARRRRSTRRRLVAVAAAALTLALGVTATAAGWTRPDTPPAQSESDRQFANANAWAGRLADGPTHGAVGADAAYVEALAAGMMRNWREGRYDVERLSVDRVTVPFVDDVGPYRLALVVMVLTRPDERGWPYASAWLYGDRGAPAAALTEDARIGHGLEAYSHVSYSSAENTPTVHVAVVPPQCRFATTTTPADPDWTPEPTGSFIVRTGPTEQREWWQVDCNGGDVRAELPAPNRGPGAGFPTDAQVTESRAHERVPSATADVRRCLLSAAQPDLYAPLAGLPYVVWIGGAVGGQPEGGGLPPADRGALTVARLDKGGWTAQVLTGWSQEAVAWTPTQRYAVTGDPTRADYTFVLRLRPDAPEHLVLPSAGATLVRATYRGRPVAEAPVTDGAARLSVPVPFDDVEALDAAGTVVGRGVPAEPLSTSDTGVIDRWWED</sequence>
<comment type="caution">
    <text evidence="2">The sequence shown here is derived from an EMBL/GenBank/DDBJ whole genome shotgun (WGS) entry which is preliminary data.</text>
</comment>
<gene>
    <name evidence="2" type="ORF">Voc01_083380</name>
</gene>